<comment type="caution">
    <text evidence="7">The sequence shown here is derived from an EMBL/GenBank/DDBJ whole genome shotgun (WGS) entry which is preliminary data.</text>
</comment>
<keyword evidence="4" id="KW-0411">Iron-sulfur</keyword>
<dbReference type="InterPro" id="IPR036922">
    <property type="entry name" value="Rieske_2Fe-2S_sf"/>
</dbReference>
<evidence type="ECO:0000313" key="8">
    <source>
        <dbReference type="Proteomes" id="UP000009170"/>
    </source>
</evidence>
<dbReference type="CDD" id="cd03467">
    <property type="entry name" value="Rieske"/>
    <property type="match status" value="1"/>
</dbReference>
<reference evidence="8" key="1">
    <citation type="journal article" date="2006" name="Proc. Natl. Acad. Sci. U.S.A.">
        <title>Genome analysis of the smallest free-living eukaryote Ostreococcus tauri unveils many unique features.</title>
        <authorList>
            <person name="Derelle E."/>
            <person name="Ferraz C."/>
            <person name="Rombauts S."/>
            <person name="Rouze P."/>
            <person name="Worden A.Z."/>
            <person name="Robbens S."/>
            <person name="Partensky F."/>
            <person name="Degroeve S."/>
            <person name="Echeynie S."/>
            <person name="Cooke R."/>
            <person name="Saeys Y."/>
            <person name="Wuyts J."/>
            <person name="Jabbari K."/>
            <person name="Bowler C."/>
            <person name="Panaud O."/>
            <person name="Piegu B."/>
            <person name="Ball S.G."/>
            <person name="Ral J.-P."/>
            <person name="Bouget F.-Y."/>
            <person name="Piganeau G."/>
            <person name="De Baets B."/>
            <person name="Picard A."/>
            <person name="Delseny M."/>
            <person name="Demaille J."/>
            <person name="Van de Peer Y."/>
            <person name="Moreau H."/>
        </authorList>
    </citation>
    <scope>NUCLEOTIDE SEQUENCE [LARGE SCALE GENOMIC DNA]</scope>
    <source>
        <strain evidence="8">OTTH 0595 / CCAP 157/2 / RCC745</strain>
    </source>
</reference>
<dbReference type="RefSeq" id="XP_003082014.2">
    <property type="nucleotide sequence ID" value="XM_003081966.2"/>
</dbReference>
<keyword evidence="8" id="KW-1185">Reference proteome</keyword>
<protein>
    <submittedName>
        <fullName evidence="7">Rieske [2Fe-2S] iron-sulphur domain</fullName>
    </submittedName>
</protein>
<dbReference type="OrthoDB" id="423598at2759"/>
<dbReference type="PANTHER" id="PTHR21496:SF23">
    <property type="entry name" value="3-PHENYLPROPIONATE_CINNAMIC ACID DIOXYGENASE FERREDOXIN SUBUNIT"/>
    <property type="match status" value="1"/>
</dbReference>
<name>A0A090M5Y0_OSTTA</name>
<dbReference type="PANTHER" id="PTHR21496">
    <property type="entry name" value="FERREDOXIN-RELATED"/>
    <property type="match status" value="1"/>
</dbReference>
<dbReference type="AlphaFoldDB" id="A0A090M5Y0"/>
<dbReference type="PROSITE" id="PS51296">
    <property type="entry name" value="RIESKE"/>
    <property type="match status" value="1"/>
</dbReference>
<evidence type="ECO:0000259" key="6">
    <source>
        <dbReference type="PROSITE" id="PS51296"/>
    </source>
</evidence>
<dbReference type="Proteomes" id="UP000009170">
    <property type="component" value="Unassembled WGS sequence"/>
</dbReference>
<organism evidence="7 8">
    <name type="scientific">Ostreococcus tauri</name>
    <name type="common">Marine green alga</name>
    <dbReference type="NCBI Taxonomy" id="70448"/>
    <lineage>
        <taxon>Eukaryota</taxon>
        <taxon>Viridiplantae</taxon>
        <taxon>Chlorophyta</taxon>
        <taxon>Mamiellophyceae</taxon>
        <taxon>Mamiellales</taxon>
        <taxon>Bathycoccaceae</taxon>
        <taxon>Ostreococcus</taxon>
    </lineage>
</organism>
<accession>A0A090M5Y0</accession>
<dbReference type="EMBL" id="CAID01000011">
    <property type="protein sequence ID" value="CEF99655.1"/>
    <property type="molecule type" value="Genomic_DNA"/>
</dbReference>
<evidence type="ECO:0000256" key="1">
    <source>
        <dbReference type="ARBA" id="ARBA00022714"/>
    </source>
</evidence>
<evidence type="ECO:0000256" key="2">
    <source>
        <dbReference type="ARBA" id="ARBA00022723"/>
    </source>
</evidence>
<keyword evidence="1" id="KW-0001">2Fe-2S</keyword>
<dbReference type="Gene3D" id="2.102.10.10">
    <property type="entry name" value="Rieske [2Fe-2S] iron-sulphur domain"/>
    <property type="match status" value="1"/>
</dbReference>
<proteinExistence type="predicted"/>
<dbReference type="InterPro" id="IPR017941">
    <property type="entry name" value="Rieske_2Fe-2S"/>
</dbReference>
<evidence type="ECO:0000256" key="5">
    <source>
        <dbReference type="SAM" id="MobiDB-lite"/>
    </source>
</evidence>
<evidence type="ECO:0000256" key="3">
    <source>
        <dbReference type="ARBA" id="ARBA00023004"/>
    </source>
</evidence>
<keyword evidence="2" id="KW-0479">Metal-binding</keyword>
<keyword evidence="3" id="KW-0408">Iron</keyword>
<reference evidence="7 8" key="2">
    <citation type="journal article" date="2014" name="BMC Genomics">
        <title>An improved genome of the model marine alga Ostreococcus tauri unfolds by assessing Illumina de novo assemblies.</title>
        <authorList>
            <person name="Blanc-Mathieu R."/>
            <person name="Verhelst B."/>
            <person name="Derelle E."/>
            <person name="Rombauts S."/>
            <person name="Bouget F.Y."/>
            <person name="Carre I."/>
            <person name="Chateau A."/>
            <person name="Eyre-Walker A."/>
            <person name="Grimsley N."/>
            <person name="Moreau H."/>
            <person name="Piegu B."/>
            <person name="Rivals E."/>
            <person name="Schackwitz W."/>
            <person name="Van de Peer Y."/>
            <person name="Piganeau G."/>
        </authorList>
    </citation>
    <scope>NUCLEOTIDE SEQUENCE [LARGE SCALE GENOMIC DNA]</scope>
    <source>
        <strain evidence="8">OTTH 0595 / CCAP 157/2 / RCC745</strain>
    </source>
</reference>
<dbReference type="STRING" id="70448.A0A090M5Y0"/>
<gene>
    <name evidence="7" type="ORF">OT_ostta11g01940</name>
</gene>
<dbReference type="KEGG" id="ota:OT_ostta11g01940"/>
<feature type="domain" description="Rieske" evidence="6">
    <location>
        <begin position="35"/>
        <end position="138"/>
    </location>
</feature>
<dbReference type="GeneID" id="9833634"/>
<evidence type="ECO:0000256" key="4">
    <source>
        <dbReference type="ARBA" id="ARBA00023014"/>
    </source>
</evidence>
<dbReference type="GO" id="GO:0046872">
    <property type="term" value="F:metal ion binding"/>
    <property type="evidence" value="ECO:0007669"/>
    <property type="project" value="UniProtKB-KW"/>
</dbReference>
<feature type="region of interest" description="Disordered" evidence="5">
    <location>
        <begin position="1"/>
        <end position="33"/>
    </location>
</feature>
<dbReference type="Pfam" id="PF00355">
    <property type="entry name" value="Rieske"/>
    <property type="match status" value="1"/>
</dbReference>
<dbReference type="InParanoid" id="A0A090M5Y0"/>
<sequence length="159" mass="16475">MRVAATNATGHPRVRAGARASERRGASTRARAMKSTGISMDDLKSNDKRRAVVEIDGVGPLLIQEFAGDVFAMSNKCPHLGLSMQGKTALLSATVEDGKVTCNAHGSAFDMKTGAPVGEWCPKLPSLPVVGKGYCGDAKPIATYAVSVDEATGAISVDA</sequence>
<dbReference type="GO" id="GO:0051537">
    <property type="term" value="F:2 iron, 2 sulfur cluster binding"/>
    <property type="evidence" value="ECO:0007669"/>
    <property type="project" value="UniProtKB-KW"/>
</dbReference>
<evidence type="ECO:0000313" key="7">
    <source>
        <dbReference type="EMBL" id="CEF99655.1"/>
    </source>
</evidence>
<dbReference type="SUPFAM" id="SSF50022">
    <property type="entry name" value="ISP domain"/>
    <property type="match status" value="1"/>
</dbReference>